<proteinExistence type="predicted"/>
<sequence length="79" mass="9083">MTTSERRKPLDPALLREGLTPEQLKSVETLEHFGWSLRFVRRPLFRDPIPVLYDSTGSKYVVLNADGTLDESQTLKIRP</sequence>
<name>A0ABY9YSK9_9GAMM</name>
<evidence type="ECO:0008006" key="3">
    <source>
        <dbReference type="Google" id="ProtNLM"/>
    </source>
</evidence>
<protein>
    <recommendedName>
        <fullName evidence="3">DUF4224 domain-containing protein</fullName>
    </recommendedName>
</protein>
<keyword evidence="2" id="KW-1185">Reference proteome</keyword>
<evidence type="ECO:0000313" key="1">
    <source>
        <dbReference type="EMBL" id="WNH53934.1"/>
    </source>
</evidence>
<accession>A0ABY9YSK9</accession>
<gene>
    <name evidence="1" type="ORF">PDM29_06525</name>
</gene>
<dbReference type="RefSeq" id="WP_311193057.1">
    <property type="nucleotide sequence ID" value="NZ_CP115541.1"/>
</dbReference>
<reference evidence="1 2" key="1">
    <citation type="submission" date="2022-12" db="EMBL/GenBank/DDBJ databases">
        <title>Two new species, Stenotrophomonas aracearum and Stenotrophomonas oahuensis, isolated from Anthurium (Araceae family) in Hawaii.</title>
        <authorList>
            <person name="Chunag S.C."/>
            <person name="Dobhal S."/>
            <person name="Alvarez A."/>
            <person name="Arif M."/>
        </authorList>
    </citation>
    <scope>NUCLEOTIDE SEQUENCE [LARGE SCALE GENOMIC DNA]</scope>
    <source>
        <strain evidence="1 2">A5586</strain>
    </source>
</reference>
<organism evidence="1 2">
    <name type="scientific">Stenotrophomonas oahuensis</name>
    <dbReference type="NCBI Taxonomy" id="3003271"/>
    <lineage>
        <taxon>Bacteria</taxon>
        <taxon>Pseudomonadati</taxon>
        <taxon>Pseudomonadota</taxon>
        <taxon>Gammaproteobacteria</taxon>
        <taxon>Lysobacterales</taxon>
        <taxon>Lysobacteraceae</taxon>
        <taxon>Stenotrophomonas</taxon>
    </lineage>
</organism>
<dbReference type="Proteomes" id="UP001302072">
    <property type="component" value="Chromosome"/>
</dbReference>
<dbReference type="EMBL" id="CP115541">
    <property type="protein sequence ID" value="WNH53934.1"/>
    <property type="molecule type" value="Genomic_DNA"/>
</dbReference>
<evidence type="ECO:0000313" key="2">
    <source>
        <dbReference type="Proteomes" id="UP001302072"/>
    </source>
</evidence>